<sequence>MPNSMEPKLQNEFTGAGSVYQVMKQYEKGSLNASGEKPVFVKPEPTQKKVKSIN</sequence>
<evidence type="ECO:0000313" key="2">
    <source>
        <dbReference type="EMBL" id="ALH23079.1"/>
    </source>
</evidence>
<accession>A0A0N9R079</accession>
<evidence type="ECO:0000313" key="3">
    <source>
        <dbReference type="Proteomes" id="UP000203826"/>
    </source>
</evidence>
<reference evidence="2 3" key="1">
    <citation type="journal article" date="2015" name="Genome Announc.">
        <title>The 474-Kilobase-Pair Complete Genome Sequence of CeV-01B, a Virus Infecting Haptolina (Chrysochromulina) ericina (Prymnesiophyceae).</title>
        <authorList>
            <person name="Gallot-Lavallee L."/>
            <person name="Pagarete A."/>
            <person name="Legendre M."/>
            <person name="Santini S."/>
            <person name="Sandaa R.A."/>
            <person name="Himmelbauer H."/>
            <person name="Ogata H."/>
            <person name="Bratbak G."/>
            <person name="Claverie J.M."/>
        </authorList>
    </citation>
    <scope>NUCLEOTIDE SEQUENCE [LARGE SCALE GENOMIC DNA]</scope>
    <source>
        <strain evidence="2">CeV-01B</strain>
    </source>
</reference>
<dbReference type="KEGG" id="vg:26049040"/>
<feature type="region of interest" description="Disordered" evidence="1">
    <location>
        <begin position="32"/>
        <end position="54"/>
    </location>
</feature>
<keyword evidence="3" id="KW-1185">Reference proteome</keyword>
<dbReference type="Proteomes" id="UP000203826">
    <property type="component" value="Segment"/>
</dbReference>
<protein>
    <submittedName>
        <fullName evidence="2">Uncharacterized protein</fullName>
    </submittedName>
</protein>
<organism evidence="2 3">
    <name type="scientific">Chrysochromulina ericina virus CeV-01B</name>
    <dbReference type="NCBI Taxonomy" id="3070830"/>
    <lineage>
        <taxon>Viruses</taxon>
        <taxon>Varidnaviria</taxon>
        <taxon>Bamfordvirae</taxon>
        <taxon>Nucleocytoviricota</taxon>
        <taxon>Megaviricetes</taxon>
        <taxon>Imitervirales</taxon>
        <taxon>Mesomimiviridae</taxon>
        <taxon>Tethysvirus</taxon>
        <taxon>Tethysvirus raunefjordenense</taxon>
    </lineage>
</organism>
<name>A0A0N9R079_9VIRU</name>
<dbReference type="EMBL" id="KT820662">
    <property type="protein sequence ID" value="ALH23079.1"/>
    <property type="molecule type" value="Genomic_DNA"/>
</dbReference>
<proteinExistence type="predicted"/>
<gene>
    <name evidence="2" type="ORF">ceV_173</name>
</gene>
<evidence type="ECO:0000256" key="1">
    <source>
        <dbReference type="SAM" id="MobiDB-lite"/>
    </source>
</evidence>